<dbReference type="STRING" id="1123382.SAMN02745221_01779"/>
<organism evidence="2 3">
    <name type="scientific">Thermosyntropha lipolytica DSM 11003</name>
    <dbReference type="NCBI Taxonomy" id="1123382"/>
    <lineage>
        <taxon>Bacteria</taxon>
        <taxon>Bacillati</taxon>
        <taxon>Bacillota</taxon>
        <taxon>Clostridia</taxon>
        <taxon>Eubacteriales</taxon>
        <taxon>Syntrophomonadaceae</taxon>
        <taxon>Thermosyntropha</taxon>
    </lineage>
</organism>
<dbReference type="PANTHER" id="PTHR22617:SF23">
    <property type="entry name" value="CHEMOTAXIS PROTEIN CHEW"/>
    <property type="match status" value="1"/>
</dbReference>
<dbReference type="Gene3D" id="2.30.30.40">
    <property type="entry name" value="SH3 Domains"/>
    <property type="match status" value="1"/>
</dbReference>
<dbReference type="RefSeq" id="WP_073093002.1">
    <property type="nucleotide sequence ID" value="NZ_FQWY01000035.1"/>
</dbReference>
<gene>
    <name evidence="2" type="ORF">SAMN02745221_01779</name>
</gene>
<dbReference type="InterPro" id="IPR002545">
    <property type="entry name" value="CheW-lke_dom"/>
</dbReference>
<name>A0A1M5QJ97_9FIRM</name>
<sequence length="147" mass="16609">MDKQYVVFTVANQHLGLDIVNIQEITRYMAPTRMPEMPEYVEGIINLRGKIIPVINLRTFFNMEKEKVTAESRIIVVSIDDSQVGFLVDAVAQVTRINESEIEKAGEDSTYSSEYIVGLAKQGEKIILLLDPARLLQDKINPRKTAV</sequence>
<protein>
    <submittedName>
        <fullName evidence="2">Purine-binding chemotaxis protein CheW</fullName>
    </submittedName>
</protein>
<dbReference type="Gene3D" id="2.40.50.180">
    <property type="entry name" value="CheA-289, Domain 4"/>
    <property type="match status" value="1"/>
</dbReference>
<dbReference type="InterPro" id="IPR036061">
    <property type="entry name" value="CheW-like_dom_sf"/>
</dbReference>
<reference evidence="3" key="1">
    <citation type="submission" date="2016-11" db="EMBL/GenBank/DDBJ databases">
        <authorList>
            <person name="Varghese N."/>
            <person name="Submissions S."/>
        </authorList>
    </citation>
    <scope>NUCLEOTIDE SEQUENCE [LARGE SCALE GENOMIC DNA]</scope>
    <source>
        <strain evidence="3">DSM 11003</strain>
    </source>
</reference>
<dbReference type="SMART" id="SM00260">
    <property type="entry name" value="CheW"/>
    <property type="match status" value="1"/>
</dbReference>
<dbReference type="Proteomes" id="UP000242329">
    <property type="component" value="Unassembled WGS sequence"/>
</dbReference>
<evidence type="ECO:0000313" key="3">
    <source>
        <dbReference type="Proteomes" id="UP000242329"/>
    </source>
</evidence>
<dbReference type="PROSITE" id="PS50851">
    <property type="entry name" value="CHEW"/>
    <property type="match status" value="1"/>
</dbReference>
<dbReference type="CDD" id="cd00732">
    <property type="entry name" value="CheW"/>
    <property type="match status" value="1"/>
</dbReference>
<keyword evidence="3" id="KW-1185">Reference proteome</keyword>
<dbReference type="OrthoDB" id="9794382at2"/>
<feature type="domain" description="CheW-like" evidence="1">
    <location>
        <begin position="2"/>
        <end position="141"/>
    </location>
</feature>
<accession>A0A1M5QJ97</accession>
<evidence type="ECO:0000313" key="2">
    <source>
        <dbReference type="EMBL" id="SHH14165.1"/>
    </source>
</evidence>
<dbReference type="SUPFAM" id="SSF50341">
    <property type="entry name" value="CheW-like"/>
    <property type="match status" value="1"/>
</dbReference>
<dbReference type="PANTHER" id="PTHR22617">
    <property type="entry name" value="CHEMOTAXIS SENSOR HISTIDINE KINASE-RELATED"/>
    <property type="match status" value="1"/>
</dbReference>
<dbReference type="AlphaFoldDB" id="A0A1M5QJ97"/>
<dbReference type="EMBL" id="FQWY01000035">
    <property type="protein sequence ID" value="SHH14165.1"/>
    <property type="molecule type" value="Genomic_DNA"/>
</dbReference>
<dbReference type="InterPro" id="IPR039315">
    <property type="entry name" value="CheW"/>
</dbReference>
<dbReference type="GO" id="GO:0006935">
    <property type="term" value="P:chemotaxis"/>
    <property type="evidence" value="ECO:0007669"/>
    <property type="project" value="InterPro"/>
</dbReference>
<proteinExistence type="predicted"/>
<dbReference type="GO" id="GO:0007165">
    <property type="term" value="P:signal transduction"/>
    <property type="evidence" value="ECO:0007669"/>
    <property type="project" value="InterPro"/>
</dbReference>
<dbReference type="GO" id="GO:0005829">
    <property type="term" value="C:cytosol"/>
    <property type="evidence" value="ECO:0007669"/>
    <property type="project" value="TreeGrafter"/>
</dbReference>
<evidence type="ECO:0000259" key="1">
    <source>
        <dbReference type="PROSITE" id="PS50851"/>
    </source>
</evidence>
<dbReference type="Pfam" id="PF01584">
    <property type="entry name" value="CheW"/>
    <property type="match status" value="1"/>
</dbReference>